<dbReference type="InterPro" id="IPR000340">
    <property type="entry name" value="Dual-sp_phosphatase_cat-dom"/>
</dbReference>
<feature type="transmembrane region" description="Helical" evidence="1">
    <location>
        <begin position="56"/>
        <end position="78"/>
    </location>
</feature>
<feature type="domain" description="Tyrosine specific protein phosphatases" evidence="2">
    <location>
        <begin position="375"/>
        <end position="441"/>
    </location>
</feature>
<evidence type="ECO:0000259" key="2">
    <source>
        <dbReference type="PROSITE" id="PS50056"/>
    </source>
</evidence>
<feature type="transmembrane region" description="Helical" evidence="1">
    <location>
        <begin position="90"/>
        <end position="110"/>
    </location>
</feature>
<dbReference type="InterPro" id="IPR000387">
    <property type="entry name" value="Tyr_Pase_dom"/>
</dbReference>
<dbReference type="PROSITE" id="PS50056">
    <property type="entry name" value="TYR_PHOSPHATASE_2"/>
    <property type="match status" value="1"/>
</dbReference>
<dbReference type="PANTHER" id="PTHR47216:SF4">
    <property type="entry name" value="OS01G0859400 PROTEIN"/>
    <property type="match status" value="1"/>
</dbReference>
<feature type="transmembrane region" description="Helical" evidence="1">
    <location>
        <begin position="222"/>
        <end position="240"/>
    </location>
</feature>
<organism evidence="3 4">
    <name type="scientific">Acinetobacter wuhouensis</name>
    <dbReference type="NCBI Taxonomy" id="1879050"/>
    <lineage>
        <taxon>Bacteria</taxon>
        <taxon>Pseudomonadati</taxon>
        <taxon>Pseudomonadota</taxon>
        <taxon>Gammaproteobacteria</taxon>
        <taxon>Moraxellales</taxon>
        <taxon>Moraxellaceae</taxon>
        <taxon>Acinetobacter</taxon>
    </lineage>
</organism>
<name>A0A3G2T2V2_9GAMM</name>
<feature type="transmembrane region" description="Helical" evidence="1">
    <location>
        <begin position="182"/>
        <end position="201"/>
    </location>
</feature>
<dbReference type="Gene3D" id="3.90.190.10">
    <property type="entry name" value="Protein tyrosine phosphatase superfamily"/>
    <property type="match status" value="1"/>
</dbReference>
<dbReference type="AlphaFoldDB" id="A0A3G2T2V2"/>
<dbReference type="RefSeq" id="WP_087551903.1">
    <property type="nucleotide sequence ID" value="NZ_CP033133.1"/>
</dbReference>
<evidence type="ECO:0000256" key="1">
    <source>
        <dbReference type="SAM" id="Phobius"/>
    </source>
</evidence>
<reference evidence="3 4" key="1">
    <citation type="submission" date="2018-10" db="EMBL/GenBank/DDBJ databases">
        <title>The complete genome of Acinetobacter wuhouensis strain WCHAW010062.</title>
        <authorList>
            <person name="Hu Y."/>
            <person name="Long H."/>
            <person name="Feng Y."/>
            <person name="Zong Z."/>
        </authorList>
    </citation>
    <scope>NUCLEOTIDE SEQUENCE [LARGE SCALE GENOMIC DNA]</scope>
    <source>
        <strain evidence="3 4">WCHAW010062</strain>
    </source>
</reference>
<dbReference type="Proteomes" id="UP000279962">
    <property type="component" value="Chromosome"/>
</dbReference>
<dbReference type="EMBL" id="CP033133">
    <property type="protein sequence ID" value="AYO54302.1"/>
    <property type="molecule type" value="Genomic_DNA"/>
</dbReference>
<evidence type="ECO:0000313" key="3">
    <source>
        <dbReference type="EMBL" id="AYO54302.1"/>
    </source>
</evidence>
<dbReference type="SUPFAM" id="SSF52799">
    <property type="entry name" value="(Phosphotyrosine protein) phosphatases II"/>
    <property type="match status" value="1"/>
</dbReference>
<dbReference type="CDD" id="cd03386">
    <property type="entry name" value="PAP2_Aur1_like"/>
    <property type="match status" value="1"/>
</dbReference>
<dbReference type="InterPro" id="IPR020422">
    <property type="entry name" value="TYR_PHOSPHATASE_DUAL_dom"/>
</dbReference>
<dbReference type="SMART" id="SM00195">
    <property type="entry name" value="DSPc"/>
    <property type="match status" value="1"/>
</dbReference>
<feature type="transmembrane region" description="Helical" evidence="1">
    <location>
        <begin position="158"/>
        <end position="176"/>
    </location>
</feature>
<dbReference type="Pfam" id="PF00782">
    <property type="entry name" value="DSPc"/>
    <property type="match status" value="1"/>
</dbReference>
<accession>A0A3G2T2V2</accession>
<feature type="transmembrane region" description="Helical" evidence="1">
    <location>
        <begin position="246"/>
        <end position="264"/>
    </location>
</feature>
<dbReference type="PANTHER" id="PTHR47216">
    <property type="match status" value="1"/>
</dbReference>
<proteinExistence type="predicted"/>
<sequence length="455" mass="52746">MQTLDKEKGTWKWGILCLVFLAPFFFLTYGFANQYASGLSHVPSIVFDWEKHIPLWAWTIVPYWSIDLFYGLSLLICWNKFELRQQASRLLLAQIISISCFLLFPLKFSFDRPALDGFFGLWFDVLMGFDKPFNQMPSLHIVLLVILWDFYRRHVQGTWKYVVDLWCFLIGISVLTTWQHHFIDVPTGILVGAICLWLFPVSAKSPFKKDGVQFLTSKHLKLGSYYMCGVVICGILAYELRPWGLWFIYPAVSLFIVAHSYSLVRPHFMQKQSDGNMTIAATILLAPYLIFAWLNSRIWTRKHPEDSFIIEIENKKIYIGRIPSLNDTQQYQAIFDCVAELPLKHDSVTHKSEYQQYLSLDLIPLQANQLQYAVEYFNAQLNELNHTDSKILVCCALGYSRSSALLAAWLIQQKHVENVQEAVGLIQKARPWVVLKEPQIEELQIYQLKLKGLAP</sequence>
<feature type="transmembrane region" description="Helical" evidence="1">
    <location>
        <begin position="276"/>
        <end position="294"/>
    </location>
</feature>
<protein>
    <submittedName>
        <fullName evidence="3">Phosphatase PAP2 family protein</fullName>
    </submittedName>
</protein>
<keyword evidence="1" id="KW-0812">Transmembrane</keyword>
<gene>
    <name evidence="3" type="ORF">CDG68_11920</name>
</gene>
<keyword evidence="1" id="KW-0472">Membrane</keyword>
<feature type="transmembrane region" description="Helical" evidence="1">
    <location>
        <begin position="133"/>
        <end position="151"/>
    </location>
</feature>
<keyword evidence="1" id="KW-1133">Transmembrane helix</keyword>
<dbReference type="InterPro" id="IPR029021">
    <property type="entry name" value="Prot-tyrosine_phosphatase-like"/>
</dbReference>
<evidence type="ECO:0000313" key="4">
    <source>
        <dbReference type="Proteomes" id="UP000279962"/>
    </source>
</evidence>